<evidence type="ECO:0000256" key="4">
    <source>
        <dbReference type="ARBA" id="ARBA00023163"/>
    </source>
</evidence>
<evidence type="ECO:0000256" key="1">
    <source>
        <dbReference type="ARBA" id="ARBA00022491"/>
    </source>
</evidence>
<dbReference type="EMBL" id="LCIR01000004">
    <property type="protein sequence ID" value="KKT60010.1"/>
    <property type="molecule type" value="Genomic_DNA"/>
</dbReference>
<dbReference type="InterPro" id="IPR036388">
    <property type="entry name" value="WH-like_DNA-bd_sf"/>
</dbReference>
<evidence type="ECO:0000313" key="6">
    <source>
        <dbReference type="Proteomes" id="UP000034087"/>
    </source>
</evidence>
<organism evidence="5 6">
    <name type="scientific">Candidatus Giovannonibacteria bacterium GW2011_GWA1_44_25</name>
    <dbReference type="NCBI Taxonomy" id="1618645"/>
    <lineage>
        <taxon>Bacteria</taxon>
        <taxon>Candidatus Giovannoniibacteriota</taxon>
    </lineage>
</organism>
<dbReference type="AlphaFoldDB" id="A0A0G1ILJ4"/>
<evidence type="ECO:0000256" key="3">
    <source>
        <dbReference type="ARBA" id="ARBA00023016"/>
    </source>
</evidence>
<evidence type="ECO:0000313" key="5">
    <source>
        <dbReference type="EMBL" id="KKT60010.1"/>
    </source>
</evidence>
<dbReference type="InterPro" id="IPR029016">
    <property type="entry name" value="GAF-like_dom_sf"/>
</dbReference>
<protein>
    <submittedName>
        <fullName evidence="5">Heat-inducible transcription repressor hrcA</fullName>
    </submittedName>
</protein>
<keyword evidence="1" id="KW-0678">Repressor</keyword>
<accession>A0A0G1ILJ4</accession>
<evidence type="ECO:0000256" key="2">
    <source>
        <dbReference type="ARBA" id="ARBA00023015"/>
    </source>
</evidence>
<sequence length="245" mass="27804">MPLLDSRKEDILGFVVRDFVRTAFPVSSNAVFGGLRLEVSPATIRNIMLELDDMGYLYQPHTSAGRAPTEKGYRYFTLHLMSVKQPEVEMRTRLDKIVENMERETDSAFEELSRALSSHLKLFSGIGLLDEDEKIFGKGLSEVFRAPEFAEPNLAAEFADFAENIEENLLDLNRRGVTEHDLEPTFHVSGFGMASVFFDDDEFGRCAVFSAGPKRMNYEKSASVLKYTAKDIKSKNKKNARRRNN</sequence>
<dbReference type="Gene3D" id="1.10.10.10">
    <property type="entry name" value="Winged helix-like DNA-binding domain superfamily/Winged helix DNA-binding domain"/>
    <property type="match status" value="1"/>
</dbReference>
<dbReference type="Gene3D" id="3.30.450.40">
    <property type="match status" value="1"/>
</dbReference>
<dbReference type="PANTHER" id="PTHR34824:SF1">
    <property type="entry name" value="HEAT-INDUCIBLE TRANSCRIPTION REPRESSOR HRCA"/>
    <property type="match status" value="1"/>
</dbReference>
<dbReference type="SUPFAM" id="SSF46785">
    <property type="entry name" value="Winged helix' DNA-binding domain"/>
    <property type="match status" value="1"/>
</dbReference>
<dbReference type="InterPro" id="IPR036390">
    <property type="entry name" value="WH_DNA-bd_sf"/>
</dbReference>
<gene>
    <name evidence="5" type="ORF">UW53_C0004G0022</name>
</gene>
<dbReference type="InterPro" id="IPR002571">
    <property type="entry name" value="HrcA"/>
</dbReference>
<keyword evidence="3" id="KW-0346">Stress response</keyword>
<comment type="caution">
    <text evidence="5">The sequence shown here is derived from an EMBL/GenBank/DDBJ whole genome shotgun (WGS) entry which is preliminary data.</text>
</comment>
<reference evidence="5 6" key="1">
    <citation type="journal article" date="2015" name="Nature">
        <title>rRNA introns, odd ribosomes, and small enigmatic genomes across a large radiation of phyla.</title>
        <authorList>
            <person name="Brown C.T."/>
            <person name="Hug L.A."/>
            <person name="Thomas B.C."/>
            <person name="Sharon I."/>
            <person name="Castelle C.J."/>
            <person name="Singh A."/>
            <person name="Wilkins M.J."/>
            <person name="Williams K.H."/>
            <person name="Banfield J.F."/>
        </authorList>
    </citation>
    <scope>NUCLEOTIDE SEQUENCE [LARGE SCALE GENOMIC DNA]</scope>
</reference>
<dbReference type="GO" id="GO:0003677">
    <property type="term" value="F:DNA binding"/>
    <property type="evidence" value="ECO:0007669"/>
    <property type="project" value="InterPro"/>
</dbReference>
<keyword evidence="2" id="KW-0805">Transcription regulation</keyword>
<dbReference type="GO" id="GO:0045892">
    <property type="term" value="P:negative regulation of DNA-templated transcription"/>
    <property type="evidence" value="ECO:0007669"/>
    <property type="project" value="TreeGrafter"/>
</dbReference>
<dbReference type="Proteomes" id="UP000034087">
    <property type="component" value="Unassembled WGS sequence"/>
</dbReference>
<name>A0A0G1ILJ4_9BACT</name>
<proteinExistence type="predicted"/>
<dbReference type="PANTHER" id="PTHR34824">
    <property type="entry name" value="HEAT-INDUCIBLE TRANSCRIPTION REPRESSOR HRCA"/>
    <property type="match status" value="1"/>
</dbReference>
<keyword evidence="4" id="KW-0804">Transcription</keyword>
<dbReference type="PATRIC" id="fig|1618645.3.peg.378"/>